<name>A0A0Z7ZRW3_STRSU</name>
<protein>
    <submittedName>
        <fullName evidence="2">RNA-binding protein</fullName>
    </submittedName>
</protein>
<dbReference type="InterPro" id="IPR007374">
    <property type="entry name" value="ASCH_domain"/>
</dbReference>
<evidence type="ECO:0000313" key="5">
    <source>
        <dbReference type="Proteomes" id="UP000516797"/>
    </source>
</evidence>
<dbReference type="EMBL" id="CP058741">
    <property type="protein sequence ID" value="QOE27462.1"/>
    <property type="molecule type" value="Genomic_DNA"/>
</dbReference>
<dbReference type="EMBL" id="FIMD01000003">
    <property type="protein sequence ID" value="CYX51657.1"/>
    <property type="molecule type" value="Genomic_DNA"/>
</dbReference>
<dbReference type="AlphaFoldDB" id="A0A0Z7ZRW3"/>
<dbReference type="InterPro" id="IPR015947">
    <property type="entry name" value="PUA-like_sf"/>
</dbReference>
<evidence type="ECO:0000313" key="3">
    <source>
        <dbReference type="EMBL" id="QOE27462.1"/>
    </source>
</evidence>
<accession>A0A0Z7ZRW3</accession>
<dbReference type="Pfam" id="PF04266">
    <property type="entry name" value="ASCH"/>
    <property type="match status" value="1"/>
</dbReference>
<dbReference type="SUPFAM" id="SSF88697">
    <property type="entry name" value="PUA domain-like"/>
    <property type="match status" value="1"/>
</dbReference>
<dbReference type="CDD" id="cd06555">
    <property type="entry name" value="ASCH_PF0470_like"/>
    <property type="match status" value="1"/>
</dbReference>
<dbReference type="Proteomes" id="UP000516797">
    <property type="component" value="Chromosome"/>
</dbReference>
<proteinExistence type="predicted"/>
<reference evidence="3 5" key="2">
    <citation type="submission" date="2020-07" db="EMBL/GenBank/DDBJ databases">
        <title>Complete genome sequences of Streptococcus suis pig pathogenic strain 10, 13-00283-02 and 16085/3b.</title>
        <authorList>
            <person name="Bunk B."/>
            <person name="Jakobczak B."/>
            <person name="Florian V."/>
            <person name="Dittmar D."/>
            <person name="Maeder U."/>
            <person name="Jarek M."/>
            <person name="Baums C.G."/>
            <person name="Haeussler S."/>
            <person name="Voelker U."/>
            <person name="Michalik S."/>
        </authorList>
    </citation>
    <scope>NUCLEOTIDE SEQUENCE [LARGE SCALE GENOMIC DNA]</scope>
    <source>
        <strain evidence="3 5">13-00283-02</strain>
    </source>
</reference>
<dbReference type="Proteomes" id="UP000075182">
    <property type="component" value="Unassembled WGS sequence"/>
</dbReference>
<dbReference type="Gene3D" id="2.30.130.30">
    <property type="entry name" value="Hypothetical protein"/>
    <property type="match status" value="1"/>
</dbReference>
<sequence>MKKAEQTCWRENFTHIRGIELVHEMLLAPKPFEMMKSGQKTIELRLYDEKRKHIQIGDRIRFYCTENQTQTIEVQVLDLHIFDNFAQLYKELDLLSCGYTQSSIRGAKPEDMEDYYSREQLEQYGAVGIELRVIDSI</sequence>
<evidence type="ECO:0000259" key="1">
    <source>
        <dbReference type="SMART" id="SM01022"/>
    </source>
</evidence>
<dbReference type="PATRIC" id="fig|1307.1317.peg.1164"/>
<organism evidence="2 4">
    <name type="scientific">Streptococcus suis</name>
    <dbReference type="NCBI Taxonomy" id="1307"/>
    <lineage>
        <taxon>Bacteria</taxon>
        <taxon>Bacillati</taxon>
        <taxon>Bacillota</taxon>
        <taxon>Bacilli</taxon>
        <taxon>Lactobacillales</taxon>
        <taxon>Streptococcaceae</taxon>
        <taxon>Streptococcus</taxon>
    </lineage>
</organism>
<evidence type="ECO:0000313" key="4">
    <source>
        <dbReference type="Proteomes" id="UP000075182"/>
    </source>
</evidence>
<feature type="domain" description="ASCH" evidence="1">
    <location>
        <begin position="25"/>
        <end position="123"/>
    </location>
</feature>
<evidence type="ECO:0000313" key="2">
    <source>
        <dbReference type="EMBL" id="CYX51657.1"/>
    </source>
</evidence>
<dbReference type="SMART" id="SM01022">
    <property type="entry name" value="ASCH"/>
    <property type="match status" value="1"/>
</dbReference>
<reference evidence="2 4" key="1">
    <citation type="submission" date="2016-02" db="EMBL/GenBank/DDBJ databases">
        <authorList>
            <consortium name="Pathogen Informatics"/>
        </authorList>
    </citation>
    <scope>NUCLEOTIDE SEQUENCE [LARGE SCALE GENOMIC DNA]</scope>
    <source>
        <strain evidence="2 4">SS999</strain>
    </source>
</reference>
<gene>
    <name evidence="2" type="ORF">ERS132536_00589</name>
    <name evidence="3" type="ORF">SSU1300283_00131</name>
</gene>